<dbReference type="NCBIfam" id="TIGR00536">
    <property type="entry name" value="hemK_fam"/>
    <property type="match status" value="1"/>
</dbReference>
<name>A0A9D1R1B5_9BACT</name>
<dbReference type="Proteomes" id="UP000824264">
    <property type="component" value="Unassembled WGS sequence"/>
</dbReference>
<feature type="domain" description="Release factor glutamine methyltransferase N-terminal" evidence="8">
    <location>
        <begin position="8"/>
        <end position="78"/>
    </location>
</feature>
<dbReference type="CDD" id="cd02440">
    <property type="entry name" value="AdoMet_MTases"/>
    <property type="match status" value="1"/>
</dbReference>
<feature type="domain" description="Methyltransferase small" evidence="7">
    <location>
        <begin position="100"/>
        <end position="197"/>
    </location>
</feature>
<feature type="binding site" evidence="5">
    <location>
        <position position="173"/>
    </location>
    <ligand>
        <name>S-adenosyl-L-methionine</name>
        <dbReference type="ChEBI" id="CHEBI:59789"/>
    </ligand>
</feature>
<accession>A0A9D1R1B5</accession>
<feature type="region of interest" description="Disordered" evidence="6">
    <location>
        <begin position="222"/>
        <end position="241"/>
    </location>
</feature>
<dbReference type="GO" id="GO:0032259">
    <property type="term" value="P:methylation"/>
    <property type="evidence" value="ECO:0007669"/>
    <property type="project" value="UniProtKB-KW"/>
</dbReference>
<evidence type="ECO:0000256" key="6">
    <source>
        <dbReference type="SAM" id="MobiDB-lite"/>
    </source>
</evidence>
<dbReference type="NCBIfam" id="TIGR03534">
    <property type="entry name" value="RF_mod_PrmC"/>
    <property type="match status" value="1"/>
</dbReference>
<evidence type="ECO:0000256" key="3">
    <source>
        <dbReference type="ARBA" id="ARBA00022691"/>
    </source>
</evidence>
<dbReference type="EMBL" id="DXGI01000318">
    <property type="protein sequence ID" value="HIW79149.1"/>
    <property type="molecule type" value="Genomic_DNA"/>
</dbReference>
<organism evidence="9 10">
    <name type="scientific">Candidatus Bilophila faecipullorum</name>
    <dbReference type="NCBI Taxonomy" id="2838482"/>
    <lineage>
        <taxon>Bacteria</taxon>
        <taxon>Pseudomonadati</taxon>
        <taxon>Thermodesulfobacteriota</taxon>
        <taxon>Desulfovibrionia</taxon>
        <taxon>Desulfovibrionales</taxon>
        <taxon>Desulfovibrionaceae</taxon>
        <taxon>Bilophila</taxon>
    </lineage>
</organism>
<sequence length="307" mass="33666">MLETSRAEWVREATRTLTEAAVDSPRLSAELILRHVCGISRVELATRPETPLTAEQLSRMSGLLRRRAEGEPAAYLIGQREFYGRDFRVTPATLIPRPETELLIETALKSCQGAVRFADLGTGSGCIAVTLCAERPEWRGIMADLSGRALAVACQNAARHKVRERLLPVRADFTRPLLRPASLDLLVSNPPYVGQREYEGLSAEVRDFEPVTALVPGFVDSDKIPGHHHHGPAPGPDTEPEGLEHLEAVAGEAFTALKPGGLLLMEHGWKQGSALKVLLESHTWENVVIYQDLAGRDRLVSARRPAS</sequence>
<dbReference type="EC" id="2.1.1.297" evidence="5"/>
<reference evidence="9" key="1">
    <citation type="journal article" date="2021" name="PeerJ">
        <title>Extensive microbial diversity within the chicken gut microbiome revealed by metagenomics and culture.</title>
        <authorList>
            <person name="Gilroy R."/>
            <person name="Ravi A."/>
            <person name="Getino M."/>
            <person name="Pursley I."/>
            <person name="Horton D.L."/>
            <person name="Alikhan N.F."/>
            <person name="Baker D."/>
            <person name="Gharbi K."/>
            <person name="Hall N."/>
            <person name="Watson M."/>
            <person name="Adriaenssens E.M."/>
            <person name="Foster-Nyarko E."/>
            <person name="Jarju S."/>
            <person name="Secka A."/>
            <person name="Antonio M."/>
            <person name="Oren A."/>
            <person name="Chaudhuri R.R."/>
            <person name="La Ragione R."/>
            <person name="Hildebrand F."/>
            <person name="Pallen M.J."/>
        </authorList>
    </citation>
    <scope>NUCLEOTIDE SEQUENCE</scope>
    <source>
        <strain evidence="9">ChiSxjej5B17-1746</strain>
    </source>
</reference>
<dbReference type="PANTHER" id="PTHR18895">
    <property type="entry name" value="HEMK METHYLTRANSFERASE"/>
    <property type="match status" value="1"/>
</dbReference>
<feature type="binding site" evidence="5">
    <location>
        <begin position="189"/>
        <end position="192"/>
    </location>
    <ligand>
        <name>substrate</name>
    </ligand>
</feature>
<comment type="caution">
    <text evidence="9">The sequence shown here is derived from an EMBL/GenBank/DDBJ whole genome shotgun (WGS) entry which is preliminary data.</text>
</comment>
<dbReference type="Gene3D" id="3.40.50.150">
    <property type="entry name" value="Vaccinia Virus protein VP39"/>
    <property type="match status" value="1"/>
</dbReference>
<reference evidence="9" key="2">
    <citation type="submission" date="2021-04" db="EMBL/GenBank/DDBJ databases">
        <authorList>
            <person name="Gilroy R."/>
        </authorList>
    </citation>
    <scope>NUCLEOTIDE SEQUENCE</scope>
    <source>
        <strain evidence="9">ChiSxjej5B17-1746</strain>
    </source>
</reference>
<comment type="function">
    <text evidence="5">Methylates the class 1 translation termination release factors RF1/PrfA and RF2/PrfB on the glutamine residue of the universally conserved GGQ motif.</text>
</comment>
<proteinExistence type="inferred from homology"/>
<dbReference type="SUPFAM" id="SSF53335">
    <property type="entry name" value="S-adenosyl-L-methionine-dependent methyltransferases"/>
    <property type="match status" value="1"/>
</dbReference>
<evidence type="ECO:0000313" key="9">
    <source>
        <dbReference type="EMBL" id="HIW79149.1"/>
    </source>
</evidence>
<dbReference type="HAMAP" id="MF_02126">
    <property type="entry name" value="RF_methyltr_PrmC"/>
    <property type="match status" value="1"/>
</dbReference>
<dbReference type="InterPro" id="IPR002052">
    <property type="entry name" value="DNA_methylase_N6_adenine_CS"/>
</dbReference>
<protein>
    <recommendedName>
        <fullName evidence="5">Release factor glutamine methyltransferase</fullName>
        <shortName evidence="5">RF MTase</shortName>
        <ecNumber evidence="5">2.1.1.297</ecNumber>
    </recommendedName>
    <alternativeName>
        <fullName evidence="5">N5-glutamine methyltransferase PrmC</fullName>
    </alternativeName>
    <alternativeName>
        <fullName evidence="5">Protein-(glutamine-N5) MTase PrmC</fullName>
    </alternativeName>
    <alternativeName>
        <fullName evidence="5">Protein-glutamine N-methyltransferase PrmC</fullName>
    </alternativeName>
</protein>
<gene>
    <name evidence="5 9" type="primary">prmC</name>
    <name evidence="9" type="ORF">H9874_08405</name>
</gene>
<dbReference type="Gene3D" id="1.10.8.10">
    <property type="entry name" value="DNA helicase RuvA subunit, C-terminal domain"/>
    <property type="match status" value="1"/>
</dbReference>
<comment type="catalytic activity">
    <reaction evidence="4 5">
        <text>L-glutaminyl-[peptide chain release factor] + S-adenosyl-L-methionine = N(5)-methyl-L-glutaminyl-[peptide chain release factor] + S-adenosyl-L-homocysteine + H(+)</text>
        <dbReference type="Rhea" id="RHEA:42896"/>
        <dbReference type="Rhea" id="RHEA-COMP:10271"/>
        <dbReference type="Rhea" id="RHEA-COMP:10272"/>
        <dbReference type="ChEBI" id="CHEBI:15378"/>
        <dbReference type="ChEBI" id="CHEBI:30011"/>
        <dbReference type="ChEBI" id="CHEBI:57856"/>
        <dbReference type="ChEBI" id="CHEBI:59789"/>
        <dbReference type="ChEBI" id="CHEBI:61891"/>
        <dbReference type="EC" id="2.1.1.297"/>
    </reaction>
</comment>
<evidence type="ECO:0000256" key="1">
    <source>
        <dbReference type="ARBA" id="ARBA00022603"/>
    </source>
</evidence>
<dbReference type="InterPro" id="IPR040758">
    <property type="entry name" value="PrmC_N"/>
</dbReference>
<feature type="binding site" evidence="5">
    <location>
        <begin position="121"/>
        <end position="125"/>
    </location>
    <ligand>
        <name>S-adenosyl-L-methionine</name>
        <dbReference type="ChEBI" id="CHEBI:59789"/>
    </ligand>
</feature>
<evidence type="ECO:0000256" key="5">
    <source>
        <dbReference type="HAMAP-Rule" id="MF_02126"/>
    </source>
</evidence>
<evidence type="ECO:0000259" key="7">
    <source>
        <dbReference type="Pfam" id="PF05175"/>
    </source>
</evidence>
<dbReference type="InterPro" id="IPR019874">
    <property type="entry name" value="RF_methyltr_PrmC"/>
</dbReference>
<dbReference type="PROSITE" id="PS00092">
    <property type="entry name" value="N6_MTASE"/>
    <property type="match status" value="1"/>
</dbReference>
<evidence type="ECO:0000259" key="8">
    <source>
        <dbReference type="Pfam" id="PF17827"/>
    </source>
</evidence>
<evidence type="ECO:0000313" key="10">
    <source>
        <dbReference type="Proteomes" id="UP000824264"/>
    </source>
</evidence>
<dbReference type="InterPro" id="IPR007848">
    <property type="entry name" value="Small_mtfrase_dom"/>
</dbReference>
<keyword evidence="3 5" id="KW-0949">S-adenosyl-L-methionine</keyword>
<dbReference type="InterPro" id="IPR004556">
    <property type="entry name" value="HemK-like"/>
</dbReference>
<dbReference type="PANTHER" id="PTHR18895:SF74">
    <property type="entry name" value="MTRF1L RELEASE FACTOR GLUTAMINE METHYLTRANSFERASE"/>
    <property type="match status" value="1"/>
</dbReference>
<feature type="binding site" evidence="5">
    <location>
        <position position="189"/>
    </location>
    <ligand>
        <name>S-adenosyl-L-methionine</name>
        <dbReference type="ChEBI" id="CHEBI:59789"/>
    </ligand>
</feature>
<dbReference type="AlphaFoldDB" id="A0A9D1R1B5"/>
<dbReference type="Pfam" id="PF17827">
    <property type="entry name" value="PrmC_N"/>
    <property type="match status" value="1"/>
</dbReference>
<dbReference type="Pfam" id="PF05175">
    <property type="entry name" value="MTS"/>
    <property type="match status" value="1"/>
</dbReference>
<dbReference type="GO" id="GO:0102559">
    <property type="term" value="F:peptide chain release factor N(5)-glutamine methyltransferase activity"/>
    <property type="evidence" value="ECO:0007669"/>
    <property type="project" value="UniProtKB-EC"/>
</dbReference>
<keyword evidence="1 5" id="KW-0489">Methyltransferase</keyword>
<keyword evidence="2 5" id="KW-0808">Transferase</keyword>
<feature type="binding site" evidence="5">
    <location>
        <position position="144"/>
    </location>
    <ligand>
        <name>S-adenosyl-L-methionine</name>
        <dbReference type="ChEBI" id="CHEBI:59789"/>
    </ligand>
</feature>
<evidence type="ECO:0000256" key="2">
    <source>
        <dbReference type="ARBA" id="ARBA00022679"/>
    </source>
</evidence>
<comment type="similarity">
    <text evidence="5">Belongs to the protein N5-glutamine methyltransferase family. PrmC subfamily.</text>
</comment>
<evidence type="ECO:0000256" key="4">
    <source>
        <dbReference type="ARBA" id="ARBA00048391"/>
    </source>
</evidence>
<dbReference type="GO" id="GO:0003676">
    <property type="term" value="F:nucleic acid binding"/>
    <property type="evidence" value="ECO:0007669"/>
    <property type="project" value="InterPro"/>
</dbReference>
<dbReference type="InterPro" id="IPR050320">
    <property type="entry name" value="N5-glutamine_MTase"/>
</dbReference>
<dbReference type="InterPro" id="IPR029063">
    <property type="entry name" value="SAM-dependent_MTases_sf"/>
</dbReference>